<evidence type="ECO:0000313" key="2">
    <source>
        <dbReference type="Proteomes" id="UP001366166"/>
    </source>
</evidence>
<dbReference type="AlphaFoldDB" id="A0AAU9E7A8"/>
<accession>A0AAU9E7A8</accession>
<gene>
    <name evidence="1" type="ORF">FAK_01090</name>
</gene>
<dbReference type="RefSeq" id="WP_338604262.1">
    <property type="nucleotide sequence ID" value="NZ_AP028679.1"/>
</dbReference>
<sequence>MMLHAYDPATGAIEQVFLGPNPDEVSRMEALGYAVIPGPMIELGRYRYVDGELTQVVEDLEAKKTAALAKLQAAYQAYSDSRYSLAWQSSAREFRDTAKEVAGSDTAAEEQKQAARAILQRLATLQGWLFKGIMVYYASKAAEINAADDDEALEAVTWEFQTLDASDPLVSITDELYPLLMVALGEQGAAQ</sequence>
<proteinExistence type="predicted"/>
<keyword evidence="2" id="KW-1185">Reference proteome</keyword>
<name>A0AAU9E7A8_9BACT</name>
<evidence type="ECO:0000313" key="1">
    <source>
        <dbReference type="EMBL" id="BEQ13043.1"/>
    </source>
</evidence>
<dbReference type="EMBL" id="AP028679">
    <property type="protein sequence ID" value="BEQ13043.1"/>
    <property type="molecule type" value="Genomic_DNA"/>
</dbReference>
<reference evidence="2" key="1">
    <citation type="journal article" date="2023" name="Arch. Microbiol.">
        <title>Desulfoferula mesophilus gen. nov. sp. nov., a mesophilic sulfate-reducing bacterium isolated from a brackish lake sediment.</title>
        <authorList>
            <person name="Watanabe T."/>
            <person name="Yabe T."/>
            <person name="Tsuji J.M."/>
            <person name="Fukui M."/>
        </authorList>
    </citation>
    <scope>NUCLEOTIDE SEQUENCE [LARGE SCALE GENOMIC DNA]</scope>
    <source>
        <strain evidence="2">12FAK</strain>
    </source>
</reference>
<protein>
    <submittedName>
        <fullName evidence="1">Uncharacterized protein</fullName>
    </submittedName>
</protein>
<dbReference type="Proteomes" id="UP001366166">
    <property type="component" value="Chromosome"/>
</dbReference>
<dbReference type="KEGG" id="dmp:FAK_01090"/>
<organism evidence="1 2">
    <name type="scientific">Desulfoferula mesophila</name>
    <dbReference type="NCBI Taxonomy" id="3058419"/>
    <lineage>
        <taxon>Bacteria</taxon>
        <taxon>Pseudomonadati</taxon>
        <taxon>Thermodesulfobacteriota</taxon>
        <taxon>Desulfarculia</taxon>
        <taxon>Desulfarculales</taxon>
        <taxon>Desulfarculaceae</taxon>
        <taxon>Desulfoferula</taxon>
    </lineage>
</organism>